<dbReference type="InterPro" id="IPR039425">
    <property type="entry name" value="RNA_pol_sigma-70-like"/>
</dbReference>
<protein>
    <submittedName>
        <fullName evidence="8">SigE family RNA polymerase sigma factor</fullName>
    </submittedName>
</protein>
<comment type="similarity">
    <text evidence="1">Belongs to the sigma-70 factor family. ECF subfamily.</text>
</comment>
<dbReference type="Gene3D" id="1.10.10.10">
    <property type="entry name" value="Winged helix-like DNA-binding domain superfamily/Winged helix DNA-binding domain"/>
    <property type="match status" value="1"/>
</dbReference>
<keyword evidence="3" id="KW-0731">Sigma factor</keyword>
<dbReference type="PANTHER" id="PTHR43133:SF50">
    <property type="entry name" value="ECF RNA POLYMERASE SIGMA FACTOR SIGM"/>
    <property type="match status" value="1"/>
</dbReference>
<dbReference type="Pfam" id="PF08281">
    <property type="entry name" value="Sigma70_r4_2"/>
    <property type="match status" value="1"/>
</dbReference>
<keyword evidence="2" id="KW-0805">Transcription regulation</keyword>
<comment type="caution">
    <text evidence="8">The sequence shown here is derived from an EMBL/GenBank/DDBJ whole genome shotgun (WGS) entry which is preliminary data.</text>
</comment>
<dbReference type="SUPFAM" id="SSF88659">
    <property type="entry name" value="Sigma3 and sigma4 domains of RNA polymerase sigma factors"/>
    <property type="match status" value="1"/>
</dbReference>
<evidence type="ECO:0000259" key="6">
    <source>
        <dbReference type="Pfam" id="PF04542"/>
    </source>
</evidence>
<gene>
    <name evidence="8" type="ORF">JQN70_18110</name>
</gene>
<dbReference type="NCBIfam" id="TIGR02983">
    <property type="entry name" value="SigE-fam_strep"/>
    <property type="match status" value="1"/>
</dbReference>
<dbReference type="InterPro" id="IPR014325">
    <property type="entry name" value="RNA_pol_sigma-E_actinobac"/>
</dbReference>
<dbReference type="InterPro" id="IPR036388">
    <property type="entry name" value="WH-like_DNA-bd_sf"/>
</dbReference>
<evidence type="ECO:0000256" key="3">
    <source>
        <dbReference type="ARBA" id="ARBA00023082"/>
    </source>
</evidence>
<evidence type="ECO:0000259" key="7">
    <source>
        <dbReference type="Pfam" id="PF08281"/>
    </source>
</evidence>
<evidence type="ECO:0000256" key="1">
    <source>
        <dbReference type="ARBA" id="ARBA00010641"/>
    </source>
</evidence>
<name>A0ABS2CR14_9MICO</name>
<proteinExistence type="inferred from homology"/>
<dbReference type="InterPro" id="IPR013249">
    <property type="entry name" value="RNA_pol_sigma70_r4_t2"/>
</dbReference>
<feature type="domain" description="RNA polymerase sigma-70 region 2" evidence="6">
    <location>
        <begin position="13"/>
        <end position="78"/>
    </location>
</feature>
<dbReference type="PANTHER" id="PTHR43133">
    <property type="entry name" value="RNA POLYMERASE ECF-TYPE SIGMA FACTO"/>
    <property type="match status" value="1"/>
</dbReference>
<evidence type="ECO:0000313" key="9">
    <source>
        <dbReference type="Proteomes" id="UP001430172"/>
    </source>
</evidence>
<dbReference type="InterPro" id="IPR013324">
    <property type="entry name" value="RNA_pol_sigma_r3/r4-like"/>
</dbReference>
<dbReference type="NCBIfam" id="TIGR02937">
    <property type="entry name" value="sigma70-ECF"/>
    <property type="match status" value="1"/>
</dbReference>
<dbReference type="SUPFAM" id="SSF88946">
    <property type="entry name" value="Sigma2 domain of RNA polymerase sigma factors"/>
    <property type="match status" value="1"/>
</dbReference>
<evidence type="ECO:0000256" key="5">
    <source>
        <dbReference type="ARBA" id="ARBA00023163"/>
    </source>
</evidence>
<keyword evidence="5" id="KW-0804">Transcription</keyword>
<sequence>MTSERDEEFVEFVRAVSPRLLKSAWFICGDSGQAEELVQAALERVYLRWGHLRDTSPLAYTRRVVLNLHLDQQRRSGREVAMATPPERGSTDVGPEDGDYVVALLRGLPLRERQVVVLRYYVGLSEAEAADALDVSTGTVKSCASRGLAKLRVLHQREENPHVR</sequence>
<accession>A0ABS2CR14</accession>
<dbReference type="InterPro" id="IPR013325">
    <property type="entry name" value="RNA_pol_sigma_r2"/>
</dbReference>
<keyword evidence="4" id="KW-0238">DNA-binding</keyword>
<dbReference type="InterPro" id="IPR014284">
    <property type="entry name" value="RNA_pol_sigma-70_dom"/>
</dbReference>
<keyword evidence="9" id="KW-1185">Reference proteome</keyword>
<dbReference type="EMBL" id="JAFDVD010000024">
    <property type="protein sequence ID" value="MBM6402316.1"/>
    <property type="molecule type" value="Genomic_DNA"/>
</dbReference>
<evidence type="ECO:0000256" key="4">
    <source>
        <dbReference type="ARBA" id="ARBA00023125"/>
    </source>
</evidence>
<dbReference type="CDD" id="cd06171">
    <property type="entry name" value="Sigma70_r4"/>
    <property type="match status" value="1"/>
</dbReference>
<dbReference type="InterPro" id="IPR007627">
    <property type="entry name" value="RNA_pol_sigma70_r2"/>
</dbReference>
<dbReference type="Proteomes" id="UP001430172">
    <property type="component" value="Unassembled WGS sequence"/>
</dbReference>
<feature type="domain" description="RNA polymerase sigma factor 70 region 4 type 2" evidence="7">
    <location>
        <begin position="101"/>
        <end position="151"/>
    </location>
</feature>
<dbReference type="Pfam" id="PF04542">
    <property type="entry name" value="Sigma70_r2"/>
    <property type="match status" value="1"/>
</dbReference>
<organism evidence="8 9">
    <name type="scientific">Phycicoccus sonneratiae</name>
    <dbReference type="NCBI Taxonomy" id="2807628"/>
    <lineage>
        <taxon>Bacteria</taxon>
        <taxon>Bacillati</taxon>
        <taxon>Actinomycetota</taxon>
        <taxon>Actinomycetes</taxon>
        <taxon>Micrococcales</taxon>
        <taxon>Intrasporangiaceae</taxon>
        <taxon>Phycicoccus</taxon>
    </lineage>
</organism>
<reference evidence="8" key="1">
    <citation type="submission" date="2021-02" db="EMBL/GenBank/DDBJ databases">
        <title>Phycicoccus sp. MQZ13P-5T, whole genome shotgun sequence.</title>
        <authorList>
            <person name="Tuo L."/>
        </authorList>
    </citation>
    <scope>NUCLEOTIDE SEQUENCE</scope>
    <source>
        <strain evidence="8">MQZ13P-5</strain>
    </source>
</reference>
<dbReference type="Gene3D" id="1.10.1740.10">
    <property type="match status" value="1"/>
</dbReference>
<evidence type="ECO:0000256" key="2">
    <source>
        <dbReference type="ARBA" id="ARBA00023015"/>
    </source>
</evidence>
<dbReference type="RefSeq" id="WP_204132787.1">
    <property type="nucleotide sequence ID" value="NZ_JAFDVD010000024.1"/>
</dbReference>
<evidence type="ECO:0000313" key="8">
    <source>
        <dbReference type="EMBL" id="MBM6402316.1"/>
    </source>
</evidence>